<proteinExistence type="predicted"/>
<evidence type="ECO:0000313" key="4">
    <source>
        <dbReference type="EMBL" id="EAU85494.2"/>
    </source>
</evidence>
<dbReference type="GO" id="GO:0003857">
    <property type="term" value="F:(3S)-3-hydroxyacyl-CoA dehydrogenase (NAD+) activity"/>
    <property type="evidence" value="ECO:0007669"/>
    <property type="project" value="TreeGrafter"/>
</dbReference>
<dbReference type="EMBL" id="AACS02000004">
    <property type="protein sequence ID" value="EAU85494.2"/>
    <property type="molecule type" value="Genomic_DNA"/>
</dbReference>
<dbReference type="RefSeq" id="XP_001836310.2">
    <property type="nucleotide sequence ID" value="XM_001836258.2"/>
</dbReference>
<dbReference type="InterPro" id="IPR029069">
    <property type="entry name" value="HotDog_dom_sf"/>
</dbReference>
<comment type="caution">
    <text evidence="4">The sequence shown here is derived from an EMBL/GenBank/DDBJ whole genome shotgun (WGS) entry which is preliminary data.</text>
</comment>
<feature type="region of interest" description="Disordered" evidence="1">
    <location>
        <begin position="164"/>
        <end position="190"/>
    </location>
</feature>
<dbReference type="Gene3D" id="3.10.129.10">
    <property type="entry name" value="Hotdog Thioesterase"/>
    <property type="match status" value="1"/>
</dbReference>
<dbReference type="GO" id="GO:0005777">
    <property type="term" value="C:peroxisome"/>
    <property type="evidence" value="ECO:0007669"/>
    <property type="project" value="TreeGrafter"/>
</dbReference>
<feature type="domain" description="Peroxisomal multifunctional enzyme type 2-like N-terminal" evidence="3">
    <location>
        <begin position="32"/>
        <end position="157"/>
    </location>
</feature>
<dbReference type="VEuPathDB" id="FungiDB:CC1G_06395"/>
<dbReference type="InParanoid" id="A8NTV3"/>
<evidence type="ECO:0000256" key="1">
    <source>
        <dbReference type="SAM" id="MobiDB-lite"/>
    </source>
</evidence>
<name>A8NTV3_COPC7</name>
<dbReference type="InterPro" id="IPR054357">
    <property type="entry name" value="MFE-2_N"/>
</dbReference>
<dbReference type="SUPFAM" id="SSF54637">
    <property type="entry name" value="Thioesterase/thiol ester dehydrase-isomerase"/>
    <property type="match status" value="2"/>
</dbReference>
<dbReference type="PANTHER" id="PTHR13078:SF56">
    <property type="entry name" value="PEROXISOMAL MULTIFUNCTIONAL ENZYME TYPE 2"/>
    <property type="match status" value="1"/>
</dbReference>
<dbReference type="STRING" id="240176.A8NTV3"/>
<reference evidence="4 5" key="1">
    <citation type="journal article" date="2010" name="Proc. Natl. Acad. Sci. U.S.A.">
        <title>Insights into evolution of multicellular fungi from the assembled chromosomes of the mushroom Coprinopsis cinerea (Coprinus cinereus).</title>
        <authorList>
            <person name="Stajich J.E."/>
            <person name="Wilke S.K."/>
            <person name="Ahren D."/>
            <person name="Au C.H."/>
            <person name="Birren B.W."/>
            <person name="Borodovsky M."/>
            <person name="Burns C."/>
            <person name="Canback B."/>
            <person name="Casselton L.A."/>
            <person name="Cheng C.K."/>
            <person name="Deng J."/>
            <person name="Dietrich F.S."/>
            <person name="Fargo D.C."/>
            <person name="Farman M.L."/>
            <person name="Gathman A.C."/>
            <person name="Goldberg J."/>
            <person name="Guigo R."/>
            <person name="Hoegger P.J."/>
            <person name="Hooker J.B."/>
            <person name="Huggins A."/>
            <person name="James T.Y."/>
            <person name="Kamada T."/>
            <person name="Kilaru S."/>
            <person name="Kodira C."/>
            <person name="Kues U."/>
            <person name="Kupfer D."/>
            <person name="Kwan H.S."/>
            <person name="Lomsadze A."/>
            <person name="Li W."/>
            <person name="Lilly W.W."/>
            <person name="Ma L.J."/>
            <person name="Mackey A.J."/>
            <person name="Manning G."/>
            <person name="Martin F."/>
            <person name="Muraguchi H."/>
            <person name="Natvig D.O."/>
            <person name="Palmerini H."/>
            <person name="Ramesh M.A."/>
            <person name="Rehmeyer C.J."/>
            <person name="Roe B.A."/>
            <person name="Shenoy N."/>
            <person name="Stanke M."/>
            <person name="Ter-Hovhannisyan V."/>
            <person name="Tunlid A."/>
            <person name="Velagapudi R."/>
            <person name="Vision T.J."/>
            <person name="Zeng Q."/>
            <person name="Zolan M.E."/>
            <person name="Pukkila P.J."/>
        </authorList>
    </citation>
    <scope>NUCLEOTIDE SEQUENCE [LARGE SCALE GENOMIC DNA]</scope>
    <source>
        <strain evidence="5">Okayama-7 / 130 / ATCC MYA-4618 / FGSC 9003</strain>
    </source>
</reference>
<dbReference type="PANTHER" id="PTHR13078">
    <property type="entry name" value="PEROXISOMAL MULTIFUNCTIONAL ENZYME TYPE 2-RELATED"/>
    <property type="match status" value="1"/>
</dbReference>
<dbReference type="GO" id="GO:0044594">
    <property type="term" value="F:17-beta-hydroxysteroid dehydrogenase (NAD+) activity"/>
    <property type="evidence" value="ECO:0007669"/>
    <property type="project" value="TreeGrafter"/>
</dbReference>
<evidence type="ECO:0000259" key="2">
    <source>
        <dbReference type="Pfam" id="PF01575"/>
    </source>
</evidence>
<dbReference type="AlphaFoldDB" id="A8NTV3"/>
<dbReference type="HOGENOM" id="CLU_040078_0_1_1"/>
<evidence type="ECO:0000259" key="3">
    <source>
        <dbReference type="Pfam" id="PF22622"/>
    </source>
</evidence>
<dbReference type="OrthoDB" id="3592703at2759"/>
<dbReference type="GO" id="GO:0004300">
    <property type="term" value="F:enoyl-CoA hydratase activity"/>
    <property type="evidence" value="ECO:0007669"/>
    <property type="project" value="TreeGrafter"/>
</dbReference>
<dbReference type="GeneID" id="6012853"/>
<keyword evidence="5" id="KW-1185">Reference proteome</keyword>
<organism evidence="4 5">
    <name type="scientific">Coprinopsis cinerea (strain Okayama-7 / 130 / ATCC MYA-4618 / FGSC 9003)</name>
    <name type="common">Inky cap fungus</name>
    <name type="synonym">Hormographiella aspergillata</name>
    <dbReference type="NCBI Taxonomy" id="240176"/>
    <lineage>
        <taxon>Eukaryota</taxon>
        <taxon>Fungi</taxon>
        <taxon>Dikarya</taxon>
        <taxon>Basidiomycota</taxon>
        <taxon>Agaricomycotina</taxon>
        <taxon>Agaricomycetes</taxon>
        <taxon>Agaricomycetidae</taxon>
        <taxon>Agaricales</taxon>
        <taxon>Agaricineae</taxon>
        <taxon>Psathyrellaceae</taxon>
        <taxon>Coprinopsis</taxon>
    </lineage>
</organism>
<dbReference type="OMA" id="PRPIMHG"/>
<evidence type="ECO:0000313" key="5">
    <source>
        <dbReference type="Proteomes" id="UP000001861"/>
    </source>
</evidence>
<gene>
    <name evidence="4" type="ORF">CC1G_06395</name>
</gene>
<protein>
    <submittedName>
        <fullName evidence="4">Hydroxysteroid dehydrogenase</fullName>
    </submittedName>
</protein>
<dbReference type="Pfam" id="PF22622">
    <property type="entry name" value="MFE-2_hydrat-2_N"/>
    <property type="match status" value="1"/>
</dbReference>
<dbReference type="GO" id="GO:0006635">
    <property type="term" value="P:fatty acid beta-oxidation"/>
    <property type="evidence" value="ECO:0007669"/>
    <property type="project" value="TreeGrafter"/>
</dbReference>
<dbReference type="eggNOG" id="KOG1206">
    <property type="taxonomic scope" value="Eukaryota"/>
</dbReference>
<dbReference type="Pfam" id="PF01575">
    <property type="entry name" value="MaoC_dehydratas"/>
    <property type="match status" value="1"/>
</dbReference>
<dbReference type="InterPro" id="IPR002539">
    <property type="entry name" value="MaoC-like_dom"/>
</dbReference>
<dbReference type="Proteomes" id="UP000001861">
    <property type="component" value="Unassembled WGS sequence"/>
</dbReference>
<accession>A8NTV3</accession>
<sequence length="303" mass="32666">MSPFRDPKAFADPEDSALVAEAKKQIHEPFTYNYTERDVILYNLGIGATAQELQWTFEGDDSFSALPTFGVIPQFPCSTGIPLDWLPNYNPAKLLHGEQYLNIKAPIPTGGALVSEARLLEVLDKGKAAAVTIIVETKDASSGEVIFENQSTVFIRGAGGFGGKRTGSDRGAASAVNNPPKRQPDVVTEEATNPSQAALYRLSGDYNPLHILPDFAAIGGFDKPILHGLCSMGIAGKHVLKAFGPYKDIKVRFAGVVYPGETIVTEMWKEGNKVIFRAKVKERDSVALAASAVTLVDDTKAKL</sequence>
<dbReference type="KEGG" id="cci:CC1G_06395"/>
<feature type="domain" description="MaoC-like" evidence="2">
    <location>
        <begin position="178"/>
        <end position="285"/>
    </location>
</feature>
<dbReference type="CDD" id="cd03448">
    <property type="entry name" value="HDE_HSD"/>
    <property type="match status" value="1"/>
</dbReference>